<dbReference type="KEGG" id="smo:SELMODRAFT_272356"/>
<dbReference type="Gramene" id="EFJ04724">
    <property type="protein sequence ID" value="EFJ04724"/>
    <property type="gene ID" value="SELMODRAFT_272356"/>
</dbReference>
<evidence type="ECO:0000259" key="13">
    <source>
        <dbReference type="SMART" id="SM00835"/>
    </source>
</evidence>
<keyword evidence="5 9" id="KW-0479">Metal-binding</keyword>
<dbReference type="InterPro" id="IPR019780">
    <property type="entry name" value="Germin_Mn-BS"/>
</dbReference>
<feature type="binding site" evidence="10">
    <location>
        <position position="108"/>
    </location>
    <ligand>
        <name>Mn(2+)</name>
        <dbReference type="ChEBI" id="CHEBI:29035"/>
    </ligand>
</feature>
<keyword evidence="4 12" id="KW-0964">Secreted</keyword>
<dbReference type="PRINTS" id="PR00325">
    <property type="entry name" value="GERMIN"/>
</dbReference>
<name>D8TF57_SELML</name>
<dbReference type="InterPro" id="IPR006045">
    <property type="entry name" value="Cupin_1"/>
</dbReference>
<dbReference type="AlphaFoldDB" id="D8TF57"/>
<dbReference type="InParanoid" id="D8TF57"/>
<dbReference type="SUPFAM" id="SSF51182">
    <property type="entry name" value="RmlC-like cupins"/>
    <property type="match status" value="1"/>
</dbReference>
<dbReference type="Proteomes" id="UP000001514">
    <property type="component" value="Unassembled WGS sequence"/>
</dbReference>
<dbReference type="Gene3D" id="2.60.120.10">
    <property type="entry name" value="Jelly Rolls"/>
    <property type="match status" value="1"/>
</dbReference>
<dbReference type="InterPro" id="IPR011051">
    <property type="entry name" value="RmlC_Cupin_sf"/>
</dbReference>
<dbReference type="GO" id="GO:0010497">
    <property type="term" value="P:plasmodesmata-mediated intercellular transport"/>
    <property type="evidence" value="ECO:0007669"/>
    <property type="project" value="UniProtKB-ARBA"/>
</dbReference>
<accession>D8TF57</accession>
<evidence type="ECO:0000256" key="1">
    <source>
        <dbReference type="ARBA" id="ARBA00004271"/>
    </source>
</evidence>
<keyword evidence="3 12" id="KW-0052">Apoplast</keyword>
<dbReference type="Pfam" id="PF00190">
    <property type="entry name" value="Cupin_1"/>
    <property type="match status" value="1"/>
</dbReference>
<dbReference type="CDD" id="cd02241">
    <property type="entry name" value="cupin_OxOx"/>
    <property type="match status" value="1"/>
</dbReference>
<dbReference type="HOGENOM" id="CLU_015790_0_3_1"/>
<feature type="chain" id="PRO_5019621497" description="Germin-like protein" evidence="12">
    <location>
        <begin position="22"/>
        <end position="214"/>
    </location>
</feature>
<dbReference type="EMBL" id="GL377759">
    <property type="protein sequence ID" value="EFJ04724.1"/>
    <property type="molecule type" value="Genomic_DNA"/>
</dbReference>
<feature type="domain" description="Cupin type-1" evidence="13">
    <location>
        <begin position="58"/>
        <end position="204"/>
    </location>
</feature>
<gene>
    <name evidence="14" type="ORF">SELMODRAFT_272356</name>
</gene>
<dbReference type="PANTHER" id="PTHR31238">
    <property type="entry name" value="GERMIN-LIKE PROTEIN SUBFAMILY 3 MEMBER 3"/>
    <property type="match status" value="1"/>
</dbReference>
<dbReference type="InterPro" id="IPR014710">
    <property type="entry name" value="RmlC-like_jellyroll"/>
</dbReference>
<evidence type="ECO:0000313" key="15">
    <source>
        <dbReference type="Proteomes" id="UP000001514"/>
    </source>
</evidence>
<evidence type="ECO:0000256" key="8">
    <source>
        <dbReference type="ARBA" id="ARBA00023211"/>
    </source>
</evidence>
<evidence type="ECO:0000256" key="3">
    <source>
        <dbReference type="ARBA" id="ARBA00022523"/>
    </source>
</evidence>
<keyword evidence="15" id="KW-1185">Reference proteome</keyword>
<feature type="binding site" evidence="10">
    <location>
        <position position="106"/>
    </location>
    <ligand>
        <name>Mn(2+)</name>
        <dbReference type="ChEBI" id="CHEBI:29035"/>
    </ligand>
</feature>
<protein>
    <recommendedName>
        <fullName evidence="12">Germin-like protein</fullName>
    </recommendedName>
</protein>
<evidence type="ECO:0000256" key="7">
    <source>
        <dbReference type="ARBA" id="ARBA00023157"/>
    </source>
</evidence>
<feature type="signal peptide" evidence="12">
    <location>
        <begin position="1"/>
        <end position="21"/>
    </location>
</feature>
<organism evidence="15">
    <name type="scientific">Selaginella moellendorffii</name>
    <name type="common">Spikemoss</name>
    <dbReference type="NCBI Taxonomy" id="88036"/>
    <lineage>
        <taxon>Eukaryota</taxon>
        <taxon>Viridiplantae</taxon>
        <taxon>Streptophyta</taxon>
        <taxon>Embryophyta</taxon>
        <taxon>Tracheophyta</taxon>
        <taxon>Lycopodiopsida</taxon>
        <taxon>Selaginellales</taxon>
        <taxon>Selaginellaceae</taxon>
        <taxon>Selaginella</taxon>
    </lineage>
</organism>
<dbReference type="GO" id="GO:0030145">
    <property type="term" value="F:manganese ion binding"/>
    <property type="evidence" value="ECO:0007669"/>
    <property type="project" value="UniProtKB-UniRule"/>
</dbReference>
<evidence type="ECO:0000256" key="6">
    <source>
        <dbReference type="ARBA" id="ARBA00022729"/>
    </source>
</evidence>
<feature type="disulfide bond" evidence="11">
    <location>
        <begin position="31"/>
        <end position="44"/>
    </location>
</feature>
<sequence>MASGSAIISFFLLSLALVANAADPDPVLDFCVANNSSSGSSGSCRNPSAVTGQDFVSEILRNINNTQAPNTFNAILASVSTFPGLNTMGLSIARADFGVGGVVPTHVHPRASELIYVAEGTISAGFVDTNNVLFARTLQRGDMIIIPRGLLHYQYNVGSEPATTFAVFNSQEPGLQLLGPSLFGSEIPTPVLASSLSLNESTIAALRGIYAPSS</sequence>
<dbReference type="GO" id="GO:0048046">
    <property type="term" value="C:apoplast"/>
    <property type="evidence" value="ECO:0007669"/>
    <property type="project" value="UniProtKB-SubCell"/>
</dbReference>
<dbReference type="OrthoDB" id="1921208at2759"/>
<evidence type="ECO:0000313" key="14">
    <source>
        <dbReference type="EMBL" id="EFJ04724.1"/>
    </source>
</evidence>
<feature type="binding site" evidence="9">
    <location>
        <position position="113"/>
    </location>
    <ligand>
        <name>oxalate</name>
        <dbReference type="ChEBI" id="CHEBI:30623"/>
    </ligand>
</feature>
<keyword evidence="8 9" id="KW-0464">Manganese</keyword>
<evidence type="ECO:0000256" key="11">
    <source>
        <dbReference type="PIRSR" id="PIRSR601929-3"/>
    </source>
</evidence>
<dbReference type="STRING" id="88036.D8TF57"/>
<keyword evidence="7 11" id="KW-1015">Disulfide bond</keyword>
<comment type="similarity">
    <text evidence="2 12">Belongs to the germin family.</text>
</comment>
<evidence type="ECO:0000256" key="2">
    <source>
        <dbReference type="ARBA" id="ARBA00007456"/>
    </source>
</evidence>
<dbReference type="SMART" id="SM00835">
    <property type="entry name" value="Cupin_1"/>
    <property type="match status" value="1"/>
</dbReference>
<reference evidence="14 15" key="1">
    <citation type="journal article" date="2011" name="Science">
        <title>The Selaginella genome identifies genetic changes associated with the evolution of vascular plants.</title>
        <authorList>
            <person name="Banks J.A."/>
            <person name="Nishiyama T."/>
            <person name="Hasebe M."/>
            <person name="Bowman J.L."/>
            <person name="Gribskov M."/>
            <person name="dePamphilis C."/>
            <person name="Albert V.A."/>
            <person name="Aono N."/>
            <person name="Aoyama T."/>
            <person name="Ambrose B.A."/>
            <person name="Ashton N.W."/>
            <person name="Axtell M.J."/>
            <person name="Barker E."/>
            <person name="Barker M.S."/>
            <person name="Bennetzen J.L."/>
            <person name="Bonawitz N.D."/>
            <person name="Chapple C."/>
            <person name="Cheng C."/>
            <person name="Correa L.G."/>
            <person name="Dacre M."/>
            <person name="DeBarry J."/>
            <person name="Dreyer I."/>
            <person name="Elias M."/>
            <person name="Engstrom E.M."/>
            <person name="Estelle M."/>
            <person name="Feng L."/>
            <person name="Finet C."/>
            <person name="Floyd S.K."/>
            <person name="Frommer W.B."/>
            <person name="Fujita T."/>
            <person name="Gramzow L."/>
            <person name="Gutensohn M."/>
            <person name="Harholt J."/>
            <person name="Hattori M."/>
            <person name="Heyl A."/>
            <person name="Hirai T."/>
            <person name="Hiwatashi Y."/>
            <person name="Ishikawa M."/>
            <person name="Iwata M."/>
            <person name="Karol K.G."/>
            <person name="Koehler B."/>
            <person name="Kolukisaoglu U."/>
            <person name="Kubo M."/>
            <person name="Kurata T."/>
            <person name="Lalonde S."/>
            <person name="Li K."/>
            <person name="Li Y."/>
            <person name="Litt A."/>
            <person name="Lyons E."/>
            <person name="Manning G."/>
            <person name="Maruyama T."/>
            <person name="Michael T.P."/>
            <person name="Mikami K."/>
            <person name="Miyazaki S."/>
            <person name="Morinaga S."/>
            <person name="Murata T."/>
            <person name="Mueller-Roeber B."/>
            <person name="Nelson D.R."/>
            <person name="Obara M."/>
            <person name="Oguri Y."/>
            <person name="Olmstead R.G."/>
            <person name="Onodera N."/>
            <person name="Petersen B.L."/>
            <person name="Pils B."/>
            <person name="Prigge M."/>
            <person name="Rensing S.A."/>
            <person name="Riano-Pachon D.M."/>
            <person name="Roberts A.W."/>
            <person name="Sato Y."/>
            <person name="Scheller H.V."/>
            <person name="Schulz B."/>
            <person name="Schulz C."/>
            <person name="Shakirov E.V."/>
            <person name="Shibagaki N."/>
            <person name="Shinohara N."/>
            <person name="Shippen D.E."/>
            <person name="Soerensen I."/>
            <person name="Sotooka R."/>
            <person name="Sugimoto N."/>
            <person name="Sugita M."/>
            <person name="Sumikawa N."/>
            <person name="Tanurdzic M."/>
            <person name="Theissen G."/>
            <person name="Ulvskov P."/>
            <person name="Wakazuki S."/>
            <person name="Weng J.K."/>
            <person name="Willats W.W."/>
            <person name="Wipf D."/>
            <person name="Wolf P.G."/>
            <person name="Yang L."/>
            <person name="Zimmer A.D."/>
            <person name="Zhu Q."/>
            <person name="Mitros T."/>
            <person name="Hellsten U."/>
            <person name="Loque D."/>
            <person name="Otillar R."/>
            <person name="Salamov A."/>
            <person name="Schmutz J."/>
            <person name="Shapiro H."/>
            <person name="Lindquist E."/>
            <person name="Lucas S."/>
            <person name="Rokhsar D."/>
            <person name="Grigoriev I.V."/>
        </authorList>
    </citation>
    <scope>NUCLEOTIDE SEQUENCE [LARGE SCALE GENOMIC DNA]</scope>
</reference>
<dbReference type="GO" id="GO:0009506">
    <property type="term" value="C:plasmodesma"/>
    <property type="evidence" value="ECO:0007669"/>
    <property type="project" value="UniProtKB-ARBA"/>
</dbReference>
<dbReference type="FunFam" id="2.60.120.10:FF:000025">
    <property type="entry name" value="germin-like protein subfamily 2 member 1"/>
    <property type="match status" value="1"/>
</dbReference>
<evidence type="ECO:0000256" key="12">
    <source>
        <dbReference type="RuleBase" id="RU366015"/>
    </source>
</evidence>
<evidence type="ECO:0000256" key="9">
    <source>
        <dbReference type="PIRSR" id="PIRSR601929-1"/>
    </source>
</evidence>
<proteinExistence type="inferred from homology"/>
<dbReference type="InterPro" id="IPR001929">
    <property type="entry name" value="Germin"/>
</dbReference>
<dbReference type="GO" id="GO:2000280">
    <property type="term" value="P:regulation of root development"/>
    <property type="evidence" value="ECO:0007669"/>
    <property type="project" value="UniProtKB-ARBA"/>
</dbReference>
<comment type="subcellular location">
    <subcellularLocation>
        <location evidence="1 12">Secreted</location>
        <location evidence="1 12">Extracellular space</location>
        <location evidence="1 12">Apoplast</location>
    </subcellularLocation>
</comment>
<dbReference type="OMA" id="QAYTCKN"/>
<evidence type="ECO:0000256" key="10">
    <source>
        <dbReference type="PIRSR" id="PIRSR601929-2"/>
    </source>
</evidence>
<dbReference type="eggNOG" id="ENOG502RDTK">
    <property type="taxonomic scope" value="Eukaryota"/>
</dbReference>
<keyword evidence="6 12" id="KW-0732">Signal</keyword>
<evidence type="ECO:0000256" key="4">
    <source>
        <dbReference type="ARBA" id="ARBA00022525"/>
    </source>
</evidence>
<dbReference type="PROSITE" id="PS00725">
    <property type="entry name" value="GERMIN"/>
    <property type="match status" value="1"/>
</dbReference>
<evidence type="ECO:0000256" key="5">
    <source>
        <dbReference type="ARBA" id="ARBA00022723"/>
    </source>
</evidence>
<feature type="binding site" evidence="10">
    <location>
        <position position="152"/>
    </location>
    <ligand>
        <name>Mn(2+)</name>
        <dbReference type="ChEBI" id="CHEBI:29035"/>
    </ligand>
</feature>
<feature type="binding site" evidence="9">
    <location>
        <position position="108"/>
    </location>
    <ligand>
        <name>oxalate</name>
        <dbReference type="ChEBI" id="CHEBI:30623"/>
    </ligand>
</feature>
<feature type="binding site" evidence="10">
    <location>
        <position position="113"/>
    </location>
    <ligand>
        <name>Mn(2+)</name>
        <dbReference type="ChEBI" id="CHEBI:29035"/>
    </ligand>
</feature>